<evidence type="ECO:0000256" key="1">
    <source>
        <dbReference type="SAM" id="MobiDB-lite"/>
    </source>
</evidence>
<name>A0ABU2CBP3_9BURK</name>
<dbReference type="Pfam" id="PF11828">
    <property type="entry name" value="DUF3348"/>
    <property type="match status" value="1"/>
</dbReference>
<keyword evidence="3" id="KW-1185">Reference proteome</keyword>
<protein>
    <recommendedName>
        <fullName evidence="4">DUF3348 domain-containing protein</fullName>
    </recommendedName>
</protein>
<dbReference type="EMBL" id="JAVDXT010000003">
    <property type="protein sequence ID" value="MDR7378748.1"/>
    <property type="molecule type" value="Genomic_DNA"/>
</dbReference>
<organism evidence="2 3">
    <name type="scientific">Rhodoferax ferrireducens</name>
    <dbReference type="NCBI Taxonomy" id="192843"/>
    <lineage>
        <taxon>Bacteria</taxon>
        <taxon>Pseudomonadati</taxon>
        <taxon>Pseudomonadota</taxon>
        <taxon>Betaproteobacteria</taxon>
        <taxon>Burkholderiales</taxon>
        <taxon>Comamonadaceae</taxon>
        <taxon>Rhodoferax</taxon>
    </lineage>
</organism>
<gene>
    <name evidence="2" type="ORF">J2X19_003442</name>
</gene>
<dbReference type="InterPro" id="IPR021783">
    <property type="entry name" value="DUF3348"/>
</dbReference>
<feature type="region of interest" description="Disordered" evidence="1">
    <location>
        <begin position="97"/>
        <end position="118"/>
    </location>
</feature>
<dbReference type="RefSeq" id="WP_310375026.1">
    <property type="nucleotide sequence ID" value="NZ_JAVDXT010000003.1"/>
</dbReference>
<evidence type="ECO:0000313" key="2">
    <source>
        <dbReference type="EMBL" id="MDR7378748.1"/>
    </source>
</evidence>
<accession>A0ABU2CBP3</accession>
<reference evidence="2 3" key="1">
    <citation type="submission" date="2023-07" db="EMBL/GenBank/DDBJ databases">
        <title>Sorghum-associated microbial communities from plants grown in Nebraska, USA.</title>
        <authorList>
            <person name="Schachtman D."/>
        </authorList>
    </citation>
    <scope>NUCLEOTIDE SEQUENCE [LARGE SCALE GENOMIC DNA]</scope>
    <source>
        <strain evidence="2 3">BE313</strain>
    </source>
</reference>
<sequence length="276" mass="30179">MRTNFSSSKLVRLLGDPASVGKAGASVDSAEQLSVLLGVFDAVTLRSALQAIHTMRAAPLPAGKPAQVGRGVDVAAQVQQVRQVLAHAITTKPVAVADAGASRRRGRNPEPMPVPIPAEPEETVADYAVFRQRHLDLQRQMDLMLPPLRVNVREAISAVSPSLRQLAALDAVWEQMLAAREQKLLATIPTLLKHRFEQLRTDPSQPSARLAPALWHQPGGWLDRFDKEQQAVMLAELDLRLEPVMGLVEAFQRETALERAPTAVPHKNIEKVENAV</sequence>
<dbReference type="Proteomes" id="UP001180487">
    <property type="component" value="Unassembled WGS sequence"/>
</dbReference>
<evidence type="ECO:0008006" key="4">
    <source>
        <dbReference type="Google" id="ProtNLM"/>
    </source>
</evidence>
<proteinExistence type="predicted"/>
<comment type="caution">
    <text evidence="2">The sequence shown here is derived from an EMBL/GenBank/DDBJ whole genome shotgun (WGS) entry which is preliminary data.</text>
</comment>
<evidence type="ECO:0000313" key="3">
    <source>
        <dbReference type="Proteomes" id="UP001180487"/>
    </source>
</evidence>